<feature type="signal peptide" evidence="7">
    <location>
        <begin position="1"/>
        <end position="19"/>
    </location>
</feature>
<dbReference type="PROSITE" id="PS00141">
    <property type="entry name" value="ASP_PROTEASE"/>
    <property type="match status" value="1"/>
</dbReference>
<dbReference type="VEuPathDB" id="FungiDB:TREMEDRAFT_63867"/>
<organism evidence="9 10">
    <name type="scientific">Tremella mesenterica</name>
    <name type="common">Jelly fungus</name>
    <dbReference type="NCBI Taxonomy" id="5217"/>
    <lineage>
        <taxon>Eukaryota</taxon>
        <taxon>Fungi</taxon>
        <taxon>Dikarya</taxon>
        <taxon>Basidiomycota</taxon>
        <taxon>Agaricomycotina</taxon>
        <taxon>Tremellomycetes</taxon>
        <taxon>Tremellales</taxon>
        <taxon>Tremellaceae</taxon>
        <taxon>Tremella</taxon>
    </lineage>
</organism>
<sequence>MFTIIMLVTTFITISSVMGQISMPVLSDPAFHTAPAEEVLQRQLASWGVKLGLTATIDTRPLIDTITSTSGNRDAWQREVGLEKRELRSRKKSKSEKEKEKEKEEKKEKAKEKAEEKAKQKEEQKEKEKEQAEEQEKEVETAPKKMGSPFGGSHGFGSPGGKAWKRNAETVRKREMARHLERKEKDKQPVSVRSPPLPPYRWTDRPLGVPGFPRYPGAAAWKKNEDMEERDMVTDLWEKESQHDDDYQLDRQSDKIKFPRWGGGKGFGGYGAGRPIPWKRNRGVERDNLVGGSQHSLNTQDRSDTDENEDEGMVESLLKATGLDMGISVGGSGWGAAEAVAKGDAGDTEWYTYISIGTPPQSLPVLPDTGSSDLFLFGPTCYTCSPQNHTIFDPSQSSTFINDSYTWDFGYADGSGVFGYTAFDQLSLGTETSSSFPSISLGSTEINTEIGTILNSNLTFAIAEFVSGNGFSKTVKSGIMGLGQDGLSTIPISSNESGGRTLFSRLVKNNQLPESVLGIRLVKGKSNQGVVLHEGSGSYVFGGIEDGYIIGGRNGLTWTSVTSLNYWGITLDDISTGTNSVLVNDNITPRRAIIDTGTTLIITSTQVATTIHGDIGGSFQDDKSGIWYVPCTVSYPSEQNVFFTIAGRRFGVPIEDIAWKVSSTYDGQCISGIQGGMSSFTVLGDMFIKNHYLVLSYGSERMDNISVGLGDRTDLMDIL</sequence>
<evidence type="ECO:0000256" key="5">
    <source>
        <dbReference type="RuleBase" id="RU000454"/>
    </source>
</evidence>
<evidence type="ECO:0000259" key="8">
    <source>
        <dbReference type="PROSITE" id="PS51767"/>
    </source>
</evidence>
<feature type="compositionally biased region" description="Gly residues" evidence="6">
    <location>
        <begin position="149"/>
        <end position="160"/>
    </location>
</feature>
<feature type="compositionally biased region" description="Basic and acidic residues" evidence="6">
    <location>
        <begin position="75"/>
        <end position="86"/>
    </location>
</feature>
<keyword evidence="10" id="KW-1185">Reference proteome</keyword>
<keyword evidence="4" id="KW-1015">Disulfide bond</keyword>
<dbReference type="InterPro" id="IPR001461">
    <property type="entry name" value="Aspartic_peptidase_A1"/>
</dbReference>
<dbReference type="InterPro" id="IPR001969">
    <property type="entry name" value="Aspartic_peptidase_AS"/>
</dbReference>
<dbReference type="InterPro" id="IPR034164">
    <property type="entry name" value="Pepsin-like_dom"/>
</dbReference>
<dbReference type="Gene3D" id="2.40.70.10">
    <property type="entry name" value="Acid Proteases"/>
    <property type="match status" value="2"/>
</dbReference>
<feature type="compositionally biased region" description="Polar residues" evidence="6">
    <location>
        <begin position="291"/>
        <end position="300"/>
    </location>
</feature>
<reference evidence="9 10" key="1">
    <citation type="submission" date="2016-06" db="EMBL/GenBank/DDBJ databases">
        <title>Evolution of pathogenesis and genome organization in the Tremellales.</title>
        <authorList>
            <person name="Cuomo C."/>
            <person name="Litvintseva A."/>
            <person name="Heitman J."/>
            <person name="Chen Y."/>
            <person name="Sun S."/>
            <person name="Springer D."/>
            <person name="Dromer F."/>
            <person name="Young S."/>
            <person name="Zeng Q."/>
            <person name="Chapman S."/>
            <person name="Gujja S."/>
            <person name="Saif S."/>
            <person name="Birren B."/>
        </authorList>
    </citation>
    <scope>NUCLEOTIDE SEQUENCE [LARGE SCALE GENOMIC DNA]</scope>
    <source>
        <strain evidence="9 10">ATCC 28783</strain>
    </source>
</reference>
<dbReference type="InterPro" id="IPR033121">
    <property type="entry name" value="PEPTIDASE_A1"/>
</dbReference>
<dbReference type="Pfam" id="PF00026">
    <property type="entry name" value="Asp"/>
    <property type="match status" value="2"/>
</dbReference>
<keyword evidence="5" id="KW-0645">Protease</keyword>
<protein>
    <recommendedName>
        <fullName evidence="8">Peptidase A1 domain-containing protein</fullName>
    </recommendedName>
</protein>
<dbReference type="OrthoDB" id="2747330at2759"/>
<keyword evidence="5" id="KW-0378">Hydrolase</keyword>
<dbReference type="PRINTS" id="PR00792">
    <property type="entry name" value="PEPSIN"/>
</dbReference>
<dbReference type="EMBL" id="SDIL01000075">
    <property type="protein sequence ID" value="RXK37187.1"/>
    <property type="molecule type" value="Genomic_DNA"/>
</dbReference>
<feature type="disulfide bond" evidence="4">
    <location>
        <begin position="631"/>
        <end position="669"/>
    </location>
</feature>
<dbReference type="PANTHER" id="PTHR47966:SF6">
    <property type="entry name" value="PEPTIDASE A1 DOMAIN-CONTAINING PROTEIN"/>
    <property type="match status" value="1"/>
</dbReference>
<dbReference type="CDD" id="cd05471">
    <property type="entry name" value="pepsin_like"/>
    <property type="match status" value="1"/>
</dbReference>
<feature type="region of interest" description="Disordered" evidence="6">
    <location>
        <begin position="65"/>
        <end position="210"/>
    </location>
</feature>
<feature type="domain" description="Peptidase A1" evidence="8">
    <location>
        <begin position="350"/>
        <end position="710"/>
    </location>
</feature>
<proteinExistence type="inferred from homology"/>
<feature type="active site" evidence="3">
    <location>
        <position position="368"/>
    </location>
</feature>
<evidence type="ECO:0000256" key="7">
    <source>
        <dbReference type="SAM" id="SignalP"/>
    </source>
</evidence>
<comment type="similarity">
    <text evidence="1 5">Belongs to the peptidase A1 family.</text>
</comment>
<dbReference type="SUPFAM" id="SSF50630">
    <property type="entry name" value="Acid proteases"/>
    <property type="match status" value="1"/>
</dbReference>
<feature type="region of interest" description="Disordered" evidence="6">
    <location>
        <begin position="286"/>
        <end position="310"/>
    </location>
</feature>
<evidence type="ECO:0000256" key="6">
    <source>
        <dbReference type="SAM" id="MobiDB-lite"/>
    </source>
</evidence>
<feature type="active site" evidence="3">
    <location>
        <position position="595"/>
    </location>
</feature>
<comment type="caution">
    <text evidence="9">The sequence shown here is derived from an EMBL/GenBank/DDBJ whole genome shotgun (WGS) entry which is preliminary data.</text>
</comment>
<evidence type="ECO:0000256" key="3">
    <source>
        <dbReference type="PIRSR" id="PIRSR601461-1"/>
    </source>
</evidence>
<dbReference type="PROSITE" id="PS51767">
    <property type="entry name" value="PEPTIDASE_A1"/>
    <property type="match status" value="1"/>
</dbReference>
<name>A0A4V1M3K5_TREME</name>
<evidence type="ECO:0000256" key="2">
    <source>
        <dbReference type="ARBA" id="ARBA00022750"/>
    </source>
</evidence>
<evidence type="ECO:0000313" key="10">
    <source>
        <dbReference type="Proteomes" id="UP000289152"/>
    </source>
</evidence>
<evidence type="ECO:0000256" key="1">
    <source>
        <dbReference type="ARBA" id="ARBA00007447"/>
    </source>
</evidence>
<accession>A0A4V1M3K5</accession>
<keyword evidence="7" id="KW-0732">Signal</keyword>
<dbReference type="AlphaFoldDB" id="A0A4V1M3K5"/>
<dbReference type="InParanoid" id="A0A4V1M3K5"/>
<dbReference type="Proteomes" id="UP000289152">
    <property type="component" value="Unassembled WGS sequence"/>
</dbReference>
<feature type="chain" id="PRO_5020661743" description="Peptidase A1 domain-containing protein" evidence="7">
    <location>
        <begin position="20"/>
        <end position="719"/>
    </location>
</feature>
<feature type="compositionally biased region" description="Basic and acidic residues" evidence="6">
    <location>
        <begin position="166"/>
        <end position="188"/>
    </location>
</feature>
<evidence type="ECO:0000256" key="4">
    <source>
        <dbReference type="PIRSR" id="PIRSR601461-2"/>
    </source>
</evidence>
<feature type="compositionally biased region" description="Basic and acidic residues" evidence="6">
    <location>
        <begin position="95"/>
        <end position="143"/>
    </location>
</feature>
<keyword evidence="2 5" id="KW-0064">Aspartyl protease</keyword>
<dbReference type="GO" id="GO:0004190">
    <property type="term" value="F:aspartic-type endopeptidase activity"/>
    <property type="evidence" value="ECO:0007669"/>
    <property type="project" value="UniProtKB-KW"/>
</dbReference>
<evidence type="ECO:0000313" key="9">
    <source>
        <dbReference type="EMBL" id="RXK37187.1"/>
    </source>
</evidence>
<dbReference type="GO" id="GO:0006508">
    <property type="term" value="P:proteolysis"/>
    <property type="evidence" value="ECO:0007669"/>
    <property type="project" value="UniProtKB-KW"/>
</dbReference>
<dbReference type="PANTHER" id="PTHR47966">
    <property type="entry name" value="BETA-SITE APP-CLEAVING ENZYME, ISOFORM A-RELATED"/>
    <property type="match status" value="1"/>
</dbReference>
<dbReference type="InterPro" id="IPR021109">
    <property type="entry name" value="Peptidase_aspartic_dom_sf"/>
</dbReference>
<gene>
    <name evidence="9" type="ORF">M231_05556</name>
</gene>